<comment type="caution">
    <text evidence="3">Lacks conserved residue(s) required for the propagation of feature annotation.</text>
</comment>
<dbReference type="PANTHER" id="PTHR37825">
    <property type="entry name" value="TRNA(MET) CYTIDINE ACETATE LIGASE"/>
    <property type="match status" value="1"/>
</dbReference>
<evidence type="ECO:0000313" key="4">
    <source>
        <dbReference type="EMBL" id="TBL77686.1"/>
    </source>
</evidence>
<dbReference type="GO" id="GO:0016879">
    <property type="term" value="F:ligase activity, forming carbon-nitrogen bonds"/>
    <property type="evidence" value="ECO:0007669"/>
    <property type="project" value="UniProtKB-UniRule"/>
</dbReference>
<dbReference type="GO" id="GO:0005737">
    <property type="term" value="C:cytoplasm"/>
    <property type="evidence" value="ECO:0007669"/>
    <property type="project" value="UniProtKB-SubCell"/>
</dbReference>
<dbReference type="NCBIfam" id="NF010191">
    <property type="entry name" value="PRK13670.1"/>
    <property type="match status" value="1"/>
</dbReference>
<comment type="caution">
    <text evidence="4">The sequence shown here is derived from an EMBL/GenBank/DDBJ whole genome shotgun (WGS) entry which is preliminary data.</text>
</comment>
<dbReference type="GO" id="GO:0000049">
    <property type="term" value="F:tRNA binding"/>
    <property type="evidence" value="ECO:0007669"/>
    <property type="project" value="UniProtKB-KW"/>
</dbReference>
<evidence type="ECO:0000313" key="5">
    <source>
        <dbReference type="Proteomes" id="UP000293142"/>
    </source>
</evidence>
<accession>A0A4Q9DNM8</accession>
<comment type="function">
    <text evidence="3">Catalyzes the formation of N(4)-acetylcytidine (ac(4)C) at the wobble position of elongator tRNA(Met), using acetate and ATP as substrates. First activates an acetate ion to form acetyladenylate (Ac-AMP) and then transfers the acetyl group to tRNA to form ac(4)C34.</text>
</comment>
<dbReference type="InterPro" id="IPR008513">
    <property type="entry name" value="tRNA(Met)_cyd_acetate_ligase"/>
</dbReference>
<dbReference type="OrthoDB" id="9769796at2"/>
<evidence type="ECO:0000256" key="3">
    <source>
        <dbReference type="HAMAP-Rule" id="MF_01539"/>
    </source>
</evidence>
<dbReference type="PANTHER" id="PTHR37825:SF1">
    <property type="entry name" value="TRNA(MET) CYTIDINE ACETATE LIGASE"/>
    <property type="match status" value="1"/>
</dbReference>
<feature type="binding site" evidence="3">
    <location>
        <position position="163"/>
    </location>
    <ligand>
        <name>ATP</name>
        <dbReference type="ChEBI" id="CHEBI:30616"/>
    </ligand>
</feature>
<reference evidence="4 5" key="1">
    <citation type="submission" date="2019-02" db="EMBL/GenBank/DDBJ databases">
        <title>Paenibacillus sp. nov., isolated from surface-sterilized tissue of Thalictrum simplex L.</title>
        <authorList>
            <person name="Tuo L."/>
        </authorList>
    </citation>
    <scope>NUCLEOTIDE SEQUENCE [LARGE SCALE GENOMIC DNA]</scope>
    <source>
        <strain evidence="4 5">N2SHLJ1</strain>
    </source>
</reference>
<keyword evidence="4" id="KW-0808">Transferase</keyword>
<gene>
    <name evidence="3" type="primary">tmcAL</name>
    <name evidence="4" type="ORF">EYB31_16205</name>
</gene>
<sequence>MNTVGLIVEYNPLHNGHAYHFRESKRSADAEAAVAVMSGHFLQRGEPAIVNKWARAEMALEMGADLVLELPAAYASQPAEWFAYGAVSALDATGVVDSLCFGSESGDISALDVLSGHLAAESDAFKALIREELKGGLPYPAAYSRAAARLLPGVDPAELSKPNNTLGLHYLISLKRLQSNIRPLTITRQKAGYNQTTIDDAQIASATAIRKLLLEERRLDAVRPFVPESTYRILLREWECGRGPITWDNFSRPLLHQLLGQTAEDLAAFYEVAEGLEHRIKMALPRLRPDQPLIVEQLLAQLKTKRYTLPKLQRMLLRILLGHRKQQLDASLLRQGVPYLRVLGFSETGQQLLKRMKTTAKVPVVSKVGGAENLMLEMDIRASSMYALAYRDAQADDLFRDYYQPPIRPSSYDFGSSCCK</sequence>
<dbReference type="InterPro" id="IPR014729">
    <property type="entry name" value="Rossmann-like_a/b/a_fold"/>
</dbReference>
<feature type="binding site" evidence="3">
    <location>
        <position position="188"/>
    </location>
    <ligand>
        <name>ATP</name>
        <dbReference type="ChEBI" id="CHEBI:30616"/>
    </ligand>
</feature>
<dbReference type="Pfam" id="PF05636">
    <property type="entry name" value="HIGH_NTase1"/>
    <property type="match status" value="1"/>
</dbReference>
<dbReference type="AlphaFoldDB" id="A0A4Q9DNM8"/>
<feature type="binding site" evidence="3">
    <location>
        <begin position="7"/>
        <end position="20"/>
    </location>
    <ligand>
        <name>ATP</name>
        <dbReference type="ChEBI" id="CHEBI:30616"/>
    </ligand>
</feature>
<dbReference type="SUPFAM" id="SSF52374">
    <property type="entry name" value="Nucleotidylyl transferase"/>
    <property type="match status" value="1"/>
</dbReference>
<keyword evidence="3" id="KW-0963">Cytoplasm</keyword>
<keyword evidence="2 3" id="KW-0819">tRNA processing</keyword>
<dbReference type="GO" id="GO:0006400">
    <property type="term" value="P:tRNA modification"/>
    <property type="evidence" value="ECO:0007669"/>
    <property type="project" value="UniProtKB-UniRule"/>
</dbReference>
<name>A0A4Q9DNM8_9BACL</name>
<comment type="subcellular location">
    <subcellularLocation>
        <location evidence="3">Cytoplasm</location>
    </subcellularLocation>
</comment>
<protein>
    <recommendedName>
        <fullName evidence="3">tRNA(Met) cytidine acetate ligase</fullName>
        <ecNumber evidence="3">6.3.4.-</ecNumber>
    </recommendedName>
</protein>
<dbReference type="HAMAP" id="MF_01539">
    <property type="entry name" value="TmcAL"/>
    <property type="match status" value="1"/>
</dbReference>
<keyword evidence="3" id="KW-0694">RNA-binding</keyword>
<dbReference type="RefSeq" id="WP_131014402.1">
    <property type="nucleotide sequence ID" value="NZ_SIRE01000011.1"/>
</dbReference>
<proteinExistence type="inferred from homology"/>
<keyword evidence="3" id="KW-0547">Nucleotide-binding</keyword>
<dbReference type="Proteomes" id="UP000293142">
    <property type="component" value="Unassembled WGS sequence"/>
</dbReference>
<feature type="binding site" evidence="3">
    <location>
        <position position="102"/>
    </location>
    <ligand>
        <name>ATP</name>
        <dbReference type="ChEBI" id="CHEBI:30616"/>
    </ligand>
</feature>
<dbReference type="GO" id="GO:0016740">
    <property type="term" value="F:transferase activity"/>
    <property type="evidence" value="ECO:0007669"/>
    <property type="project" value="UniProtKB-KW"/>
</dbReference>
<evidence type="ECO:0000256" key="1">
    <source>
        <dbReference type="ARBA" id="ARBA00022598"/>
    </source>
</evidence>
<keyword evidence="3" id="KW-0067">ATP-binding</keyword>
<comment type="catalytic activity">
    <reaction evidence="3">
        <text>cytidine(34) in elongator tRNA(Met) + acetate + ATP = N(4)-acetylcytidine(34) in elongator tRNA(Met) + AMP + diphosphate</text>
        <dbReference type="Rhea" id="RHEA:58144"/>
        <dbReference type="Rhea" id="RHEA-COMP:10693"/>
        <dbReference type="Rhea" id="RHEA-COMP:10694"/>
        <dbReference type="ChEBI" id="CHEBI:30089"/>
        <dbReference type="ChEBI" id="CHEBI:30616"/>
        <dbReference type="ChEBI" id="CHEBI:33019"/>
        <dbReference type="ChEBI" id="CHEBI:74900"/>
        <dbReference type="ChEBI" id="CHEBI:82748"/>
        <dbReference type="ChEBI" id="CHEBI:456215"/>
    </reaction>
</comment>
<organism evidence="4 5">
    <name type="scientific">Paenibacillus thalictri</name>
    <dbReference type="NCBI Taxonomy" id="2527873"/>
    <lineage>
        <taxon>Bacteria</taxon>
        <taxon>Bacillati</taxon>
        <taxon>Bacillota</taxon>
        <taxon>Bacilli</taxon>
        <taxon>Bacillales</taxon>
        <taxon>Paenibacillaceae</taxon>
        <taxon>Paenibacillus</taxon>
    </lineage>
</organism>
<keyword evidence="5" id="KW-1185">Reference proteome</keyword>
<dbReference type="GO" id="GO:0005524">
    <property type="term" value="F:ATP binding"/>
    <property type="evidence" value="ECO:0007669"/>
    <property type="project" value="UniProtKB-KW"/>
</dbReference>
<keyword evidence="3" id="KW-0820">tRNA-binding</keyword>
<dbReference type="EMBL" id="SIRE01000011">
    <property type="protein sequence ID" value="TBL77686.1"/>
    <property type="molecule type" value="Genomic_DNA"/>
</dbReference>
<dbReference type="EC" id="6.3.4.-" evidence="3"/>
<dbReference type="Gene3D" id="3.40.50.620">
    <property type="entry name" value="HUPs"/>
    <property type="match status" value="1"/>
</dbReference>
<keyword evidence="1 3" id="KW-0436">Ligase</keyword>
<evidence type="ECO:0000256" key="2">
    <source>
        <dbReference type="ARBA" id="ARBA00022694"/>
    </source>
</evidence>
<comment type="similarity">
    <text evidence="3">Belongs to the TmcAL family.</text>
</comment>